<keyword evidence="2" id="KW-1185">Reference proteome</keyword>
<proteinExistence type="predicted"/>
<dbReference type="PANTHER" id="PTHR42866:SF1">
    <property type="entry name" value="SPORE COAT POLYSACCHARIDE BIOSYNTHESIS PROTEIN SPSF"/>
    <property type="match status" value="1"/>
</dbReference>
<dbReference type="EMBL" id="JACSPS010000001">
    <property type="protein sequence ID" value="MBD8017032.1"/>
    <property type="molecule type" value="Genomic_DNA"/>
</dbReference>
<dbReference type="Proteomes" id="UP000626242">
    <property type="component" value="Unassembled WGS sequence"/>
</dbReference>
<accession>A0ABR8WJA3</accession>
<comment type="caution">
    <text evidence="1">The sequence shown here is derived from an EMBL/GenBank/DDBJ whole genome shotgun (WGS) entry which is preliminary data.</text>
</comment>
<dbReference type="Gene3D" id="3.90.550.10">
    <property type="entry name" value="Spore Coat Polysaccharide Biosynthesis Protein SpsA, Chain A"/>
    <property type="match status" value="1"/>
</dbReference>
<dbReference type="SUPFAM" id="SSF53448">
    <property type="entry name" value="Nucleotide-diphospho-sugar transferases"/>
    <property type="match status" value="1"/>
</dbReference>
<dbReference type="PANTHER" id="PTHR42866">
    <property type="entry name" value="3-DEOXY-MANNO-OCTULOSONATE CYTIDYLYLTRANSFERASE"/>
    <property type="match status" value="1"/>
</dbReference>
<protein>
    <submittedName>
        <fullName evidence="1">Glycosyl transferase family 2</fullName>
    </submittedName>
</protein>
<dbReference type="InterPro" id="IPR003329">
    <property type="entry name" value="Cytidylyl_trans"/>
</dbReference>
<dbReference type="GO" id="GO:0016740">
    <property type="term" value="F:transferase activity"/>
    <property type="evidence" value="ECO:0007669"/>
    <property type="project" value="UniProtKB-KW"/>
</dbReference>
<dbReference type="Pfam" id="PF02348">
    <property type="entry name" value="CTP_transf_3"/>
    <property type="match status" value="1"/>
</dbReference>
<dbReference type="RefSeq" id="WP_251832243.1">
    <property type="nucleotide sequence ID" value="NZ_JACSPS010000001.1"/>
</dbReference>
<reference evidence="1 2" key="1">
    <citation type="submission" date="2020-08" db="EMBL/GenBank/DDBJ databases">
        <title>A Genomic Blueprint of the Chicken Gut Microbiome.</title>
        <authorList>
            <person name="Gilroy R."/>
            <person name="Ravi A."/>
            <person name="Getino M."/>
            <person name="Pursley I."/>
            <person name="Horton D.L."/>
            <person name="Alikhan N.-F."/>
            <person name="Baker D."/>
            <person name="Gharbi K."/>
            <person name="Hall N."/>
            <person name="Watson M."/>
            <person name="Adriaenssens E.M."/>
            <person name="Foster-Nyarko E."/>
            <person name="Jarju S."/>
            <person name="Secka A."/>
            <person name="Antonio M."/>
            <person name="Oren A."/>
            <person name="Chaudhuri R."/>
            <person name="La Ragione R.M."/>
            <person name="Hildebrand F."/>
            <person name="Pallen M.J."/>
        </authorList>
    </citation>
    <scope>NUCLEOTIDE SEQUENCE [LARGE SCALE GENOMIC DNA]</scope>
    <source>
        <strain evidence="1 2">Sa1CVA4</strain>
    </source>
</reference>
<name>A0ABR8WJA3_9FLAO</name>
<gene>
    <name evidence="1" type="ORF">H9628_00935</name>
</gene>
<sequence length="248" mass="28536">MLGIIIQARVGSTRLPNKMIKPFYYNEGVLELLLGQLNESFPETKIIVATTSNILDNQIEEICKRQGVNFYRGSETNVLQRFIDVANKYNIKKIIRVCADNPFLNIPALTHLVQESTRSNADYLSFITSDEKPSILTHFGFWAEMVTLSALNRVADSTKDKIYLEHVTNYIYSNPTIFNLEFIPISPDVERYKGIRMTLDTQEDFDLLQDIYSKIPQKNIEIEDLLAFVIENKQWLGSMKKQIESNGK</sequence>
<evidence type="ECO:0000313" key="1">
    <source>
        <dbReference type="EMBL" id="MBD8017032.1"/>
    </source>
</evidence>
<evidence type="ECO:0000313" key="2">
    <source>
        <dbReference type="Proteomes" id="UP000626242"/>
    </source>
</evidence>
<dbReference type="InterPro" id="IPR029044">
    <property type="entry name" value="Nucleotide-diphossugar_trans"/>
</dbReference>
<organism evidence="1 2">
    <name type="scientific">Kaistella pullorum</name>
    <dbReference type="NCBI Taxonomy" id="2763074"/>
    <lineage>
        <taxon>Bacteria</taxon>
        <taxon>Pseudomonadati</taxon>
        <taxon>Bacteroidota</taxon>
        <taxon>Flavobacteriia</taxon>
        <taxon>Flavobacteriales</taxon>
        <taxon>Weeksellaceae</taxon>
        <taxon>Chryseobacterium group</taxon>
        <taxon>Kaistella</taxon>
    </lineage>
</organism>
<keyword evidence="1" id="KW-0808">Transferase</keyword>